<dbReference type="InterPro" id="IPR016186">
    <property type="entry name" value="C-type_lectin-like/link_sf"/>
</dbReference>
<evidence type="ECO:0000256" key="5">
    <source>
        <dbReference type="ARBA" id="ARBA00022530"/>
    </source>
</evidence>
<evidence type="ECO:0000256" key="16">
    <source>
        <dbReference type="ARBA" id="ARBA00038763"/>
    </source>
</evidence>
<evidence type="ECO:0000256" key="7">
    <source>
        <dbReference type="ARBA" id="ARBA00022723"/>
    </source>
</evidence>
<proteinExistence type="inferred from homology"/>
<sequence length="225" mass="24518">MPSSQLVHILVATAALLVTSDAQETCPQLIAGPPGPPGHPGPQGLKGRQGEKGDHGIPGLSASEDPKLQDDLKEIKYRITIIERALALSGKIVTVGSKVFASTEKTADFNNSVRICKAAHGTIASPTNKKENDAIMSFVKSFNTYVYLGITEGHVPGEFQYLDGESLNYTNWYENEPTGKGAEKCVEMYSDGTWNDKRCDVYRLTVCTWRQKYFIKAGTCLSQDG</sequence>
<dbReference type="PANTHER" id="PTHR24024:SF13">
    <property type="entry name" value="PULMONARY SURFACTANT-ASSOCIATED PROTEIN A1"/>
    <property type="match status" value="1"/>
</dbReference>
<evidence type="ECO:0000256" key="17">
    <source>
        <dbReference type="ARBA" id="ARBA00041095"/>
    </source>
</evidence>
<evidence type="ECO:0000256" key="3">
    <source>
        <dbReference type="ARBA" id="ARBA00022439"/>
    </source>
</evidence>
<accession>A0AA35P7D1</accession>
<evidence type="ECO:0000256" key="11">
    <source>
        <dbReference type="ARBA" id="ARBA00023119"/>
    </source>
</evidence>
<feature type="chain" id="PRO_5041354513" description="Pulmonary surfactant-associated protein A" evidence="19">
    <location>
        <begin position="23"/>
        <end position="225"/>
    </location>
</feature>
<keyword evidence="22" id="KW-1185">Reference proteome</keyword>
<keyword evidence="13" id="KW-0325">Glycoprotein</keyword>
<dbReference type="GO" id="GO:0005581">
    <property type="term" value="C:collagen trimer"/>
    <property type="evidence" value="ECO:0007669"/>
    <property type="project" value="UniProtKB-KW"/>
</dbReference>
<gene>
    <name evidence="21" type="ORF">PODLI_1B036884</name>
</gene>
<evidence type="ECO:0000256" key="4">
    <source>
        <dbReference type="ARBA" id="ARBA00022525"/>
    </source>
</evidence>
<organism evidence="21 22">
    <name type="scientific">Podarcis lilfordi</name>
    <name type="common">Lilford's wall lizard</name>
    <dbReference type="NCBI Taxonomy" id="74358"/>
    <lineage>
        <taxon>Eukaryota</taxon>
        <taxon>Metazoa</taxon>
        <taxon>Chordata</taxon>
        <taxon>Craniata</taxon>
        <taxon>Vertebrata</taxon>
        <taxon>Euteleostomi</taxon>
        <taxon>Lepidosauria</taxon>
        <taxon>Squamata</taxon>
        <taxon>Bifurcata</taxon>
        <taxon>Unidentata</taxon>
        <taxon>Episquamata</taxon>
        <taxon>Laterata</taxon>
        <taxon>Lacertibaenia</taxon>
        <taxon>Lacertidae</taxon>
        <taxon>Podarcis</taxon>
    </lineage>
</organism>
<dbReference type="Proteomes" id="UP001178461">
    <property type="component" value="Chromosome 5"/>
</dbReference>
<dbReference type="PROSITE" id="PS00615">
    <property type="entry name" value="C_TYPE_LECTIN_1"/>
    <property type="match status" value="1"/>
</dbReference>
<dbReference type="GO" id="GO:0007585">
    <property type="term" value="P:respiratory gaseous exchange by respiratory system"/>
    <property type="evidence" value="ECO:0007669"/>
    <property type="project" value="UniProtKB-KW"/>
</dbReference>
<evidence type="ECO:0000256" key="9">
    <source>
        <dbReference type="ARBA" id="ARBA00022734"/>
    </source>
</evidence>
<feature type="region of interest" description="Disordered" evidence="18">
    <location>
        <begin position="27"/>
        <end position="65"/>
    </location>
</feature>
<keyword evidence="10" id="KW-0106">Calcium</keyword>
<dbReference type="InterPro" id="IPR001304">
    <property type="entry name" value="C-type_lectin-like"/>
</dbReference>
<evidence type="ECO:0000256" key="12">
    <source>
        <dbReference type="ARBA" id="ARBA00023157"/>
    </source>
</evidence>
<feature type="domain" description="C-type lectin" evidence="20">
    <location>
        <begin position="95"/>
        <end position="208"/>
    </location>
</feature>
<comment type="function">
    <text evidence="14">In presence of calcium ions, it binds to surfactant phospholipids and contributes to lower the surface tension at the air-liquid interface in the alveoli of the mammalian lung and is essential for normal respiration. Enhances the expression of MYO18A/SP-R210 on alveolar macrophages.</text>
</comment>
<evidence type="ECO:0000256" key="10">
    <source>
        <dbReference type="ARBA" id="ARBA00022837"/>
    </source>
</evidence>
<name>A0AA35P7D1_9SAUR</name>
<dbReference type="Gene3D" id="3.10.100.10">
    <property type="entry name" value="Mannose-Binding Protein A, subunit A"/>
    <property type="match status" value="1"/>
</dbReference>
<keyword evidence="6" id="KW-0305">Gaseous exchange</keyword>
<evidence type="ECO:0000256" key="13">
    <source>
        <dbReference type="ARBA" id="ARBA00023180"/>
    </source>
</evidence>
<keyword evidence="4" id="KW-0964">Secreted</keyword>
<dbReference type="PROSITE" id="PS50041">
    <property type="entry name" value="C_TYPE_LECTIN_2"/>
    <property type="match status" value="1"/>
</dbReference>
<keyword evidence="5" id="KW-0272">Extracellular matrix</keyword>
<evidence type="ECO:0000259" key="20">
    <source>
        <dbReference type="PROSITE" id="PS50041"/>
    </source>
</evidence>
<dbReference type="InterPro" id="IPR016187">
    <property type="entry name" value="CTDL_fold"/>
</dbReference>
<dbReference type="GO" id="GO:0005771">
    <property type="term" value="C:multivesicular body"/>
    <property type="evidence" value="ECO:0007669"/>
    <property type="project" value="TreeGrafter"/>
</dbReference>
<dbReference type="Gene3D" id="1.20.5.320">
    <property type="entry name" value="6-Phosphogluconate Dehydrogenase, domain 3"/>
    <property type="match status" value="1"/>
</dbReference>
<comment type="similarity">
    <text evidence="15">Belongs to the SFTPA family.</text>
</comment>
<keyword evidence="7" id="KW-0479">Metal-binding</keyword>
<evidence type="ECO:0000256" key="15">
    <source>
        <dbReference type="ARBA" id="ARBA00038230"/>
    </source>
</evidence>
<keyword evidence="3" id="KW-0767">Surface film</keyword>
<comment type="subcellular location">
    <subcellularLocation>
        <location evidence="2">Secreted</location>
        <location evidence="2">Extracellular space</location>
        <location evidence="2">Extracellular matrix</location>
    </subcellularLocation>
    <subcellularLocation>
        <location evidence="1">Secreted</location>
        <location evidence="1">Extracellular space</location>
        <location evidence="1">Surface film</location>
    </subcellularLocation>
</comment>
<keyword evidence="8 19" id="KW-0732">Signal</keyword>
<evidence type="ECO:0000256" key="18">
    <source>
        <dbReference type="SAM" id="MobiDB-lite"/>
    </source>
</evidence>
<dbReference type="SUPFAM" id="SSF56436">
    <property type="entry name" value="C-type lectin-like"/>
    <property type="match status" value="1"/>
</dbReference>
<dbReference type="Pfam" id="PF00059">
    <property type="entry name" value="Lectin_C"/>
    <property type="match status" value="1"/>
</dbReference>
<evidence type="ECO:0000256" key="8">
    <source>
        <dbReference type="ARBA" id="ARBA00022729"/>
    </source>
</evidence>
<dbReference type="EMBL" id="OX395130">
    <property type="protein sequence ID" value="CAI5774382.1"/>
    <property type="molecule type" value="Genomic_DNA"/>
</dbReference>
<dbReference type="PANTHER" id="PTHR24024">
    <property type="entry name" value="PULMONARY SURFACTANT-ASSOCIATED PROTEIN A"/>
    <property type="match status" value="1"/>
</dbReference>
<dbReference type="GO" id="GO:0046872">
    <property type="term" value="F:metal ion binding"/>
    <property type="evidence" value="ECO:0007669"/>
    <property type="project" value="UniProtKB-KW"/>
</dbReference>
<comment type="subunit">
    <text evidence="16">Oligomeric complex of 6 set of homotrimers.</text>
</comment>
<evidence type="ECO:0000313" key="21">
    <source>
        <dbReference type="EMBL" id="CAI5774382.1"/>
    </source>
</evidence>
<keyword evidence="11" id="KW-0176">Collagen</keyword>
<dbReference type="SMART" id="SM00034">
    <property type="entry name" value="CLECT"/>
    <property type="match status" value="1"/>
</dbReference>
<evidence type="ECO:0000256" key="6">
    <source>
        <dbReference type="ARBA" id="ARBA00022713"/>
    </source>
</evidence>
<feature type="signal peptide" evidence="19">
    <location>
        <begin position="1"/>
        <end position="22"/>
    </location>
</feature>
<keyword evidence="12" id="KW-1015">Disulfide bond</keyword>
<dbReference type="GO" id="GO:0005615">
    <property type="term" value="C:extracellular space"/>
    <property type="evidence" value="ECO:0007669"/>
    <property type="project" value="TreeGrafter"/>
</dbReference>
<dbReference type="AlphaFoldDB" id="A0AA35P7D1"/>
<protein>
    <recommendedName>
        <fullName evidence="17">Pulmonary surfactant-associated protein A</fullName>
    </recommendedName>
</protein>
<keyword evidence="9" id="KW-0430">Lectin</keyword>
<reference evidence="21" key="1">
    <citation type="submission" date="2022-12" db="EMBL/GenBank/DDBJ databases">
        <authorList>
            <person name="Alioto T."/>
            <person name="Alioto T."/>
            <person name="Gomez Garrido J."/>
        </authorList>
    </citation>
    <scope>NUCLEOTIDE SEQUENCE</scope>
</reference>
<dbReference type="InterPro" id="IPR018378">
    <property type="entry name" value="C-type_lectin_CS"/>
</dbReference>
<evidence type="ECO:0000256" key="2">
    <source>
        <dbReference type="ARBA" id="ARBA00004498"/>
    </source>
</evidence>
<evidence type="ECO:0000313" key="22">
    <source>
        <dbReference type="Proteomes" id="UP001178461"/>
    </source>
</evidence>
<evidence type="ECO:0000256" key="1">
    <source>
        <dbReference type="ARBA" id="ARBA00004364"/>
    </source>
</evidence>
<evidence type="ECO:0000256" key="19">
    <source>
        <dbReference type="SAM" id="SignalP"/>
    </source>
</evidence>
<evidence type="ECO:0000256" key="14">
    <source>
        <dbReference type="ARBA" id="ARBA00037480"/>
    </source>
</evidence>
<dbReference type="GO" id="GO:0030246">
    <property type="term" value="F:carbohydrate binding"/>
    <property type="evidence" value="ECO:0007669"/>
    <property type="project" value="UniProtKB-KW"/>
</dbReference>
<dbReference type="InterPro" id="IPR051077">
    <property type="entry name" value="Ca-dependent_lectin"/>
</dbReference>